<feature type="region of interest" description="Disordered" evidence="1">
    <location>
        <begin position="537"/>
        <end position="556"/>
    </location>
</feature>
<gene>
    <name evidence="3" type="ORF">EV384_0999</name>
</gene>
<proteinExistence type="predicted"/>
<evidence type="ECO:0000256" key="1">
    <source>
        <dbReference type="SAM" id="MobiDB-lite"/>
    </source>
</evidence>
<dbReference type="OrthoDB" id="3404313at2"/>
<name>A0A4Q8B5K7_9ACTN</name>
<evidence type="ECO:0000313" key="3">
    <source>
        <dbReference type="EMBL" id="RZU72628.1"/>
    </source>
</evidence>
<accession>A0A4Q8B5K7</accession>
<dbReference type="Proteomes" id="UP000294114">
    <property type="component" value="Unassembled WGS sequence"/>
</dbReference>
<keyword evidence="2" id="KW-0812">Transmembrane</keyword>
<dbReference type="AlphaFoldDB" id="A0A4Q8B5K7"/>
<dbReference type="EMBL" id="SHLD01000001">
    <property type="protein sequence ID" value="RZU72628.1"/>
    <property type="molecule type" value="Genomic_DNA"/>
</dbReference>
<comment type="caution">
    <text evidence="3">The sequence shown here is derived from an EMBL/GenBank/DDBJ whole genome shotgun (WGS) entry which is preliminary data.</text>
</comment>
<evidence type="ECO:0000256" key="2">
    <source>
        <dbReference type="SAM" id="Phobius"/>
    </source>
</evidence>
<keyword evidence="2" id="KW-0472">Membrane</keyword>
<keyword evidence="4" id="KW-1185">Reference proteome</keyword>
<dbReference type="RefSeq" id="WP_130330544.1">
    <property type="nucleotide sequence ID" value="NZ_SHLD01000001.1"/>
</dbReference>
<reference evidence="3 4" key="1">
    <citation type="submission" date="2019-02" db="EMBL/GenBank/DDBJ databases">
        <title>Sequencing the genomes of 1000 actinobacteria strains.</title>
        <authorList>
            <person name="Klenk H.-P."/>
        </authorList>
    </citation>
    <scope>NUCLEOTIDE SEQUENCE [LARGE SCALE GENOMIC DNA]</scope>
    <source>
        <strain evidence="3 4">DSM 45612</strain>
    </source>
</reference>
<keyword evidence="2" id="KW-1133">Transmembrane helix</keyword>
<organism evidence="3 4">
    <name type="scientific">Micromonospora kangleipakensis</name>
    <dbReference type="NCBI Taxonomy" id="1077942"/>
    <lineage>
        <taxon>Bacteria</taxon>
        <taxon>Bacillati</taxon>
        <taxon>Actinomycetota</taxon>
        <taxon>Actinomycetes</taxon>
        <taxon>Micromonosporales</taxon>
        <taxon>Micromonosporaceae</taxon>
        <taxon>Micromonospora</taxon>
    </lineage>
</organism>
<sequence length="642" mass="67239">MTYQQLFDDVIGESPVSTVDVERVIGRQRRARRLRIGAGTTAVAAAVVAVVLGTTTLVGKPHAQTTTPTPAVTTVPGTNHDLDRIDAAVVAALLRAEPRLTWAAKGGPASTTPNWESRPGGLLPNATASSGYRGEGGLRIGGTDLFVRVQIERDGAAAWENEGRRPCSTAAVECGERTGPHGEKIKFERGVWEQKAPSALRDRVPSRYGGGQVVALRRNGSLVITSAMTTGEDSRLPLSVEQLTAVTLAPAIALAPAPTPSLTPRSTVTTVAGTQQDATRLDEAVTAAFRRQAAGFTWTTKWGGKDSPTPLVSEPKGRLSMNAPTLSAPFRVGGRAGGITLRLVRDGRAAWESAVPCPTAGLAGRNCSVTDGPDGEKIRARQLLGDFGRPGDLHRPVLNNNLQVEVLRPDGTLVDLSLAQDKPALSLAQLIDVALDPALALAPPPPPGVGTGQNVGTPALHHNGAELTAATAALDGVASDGTIFLTLDGGAYDRLGTSYVSYAFLVQGAGAAGDGEILVQRRMGVTVSCDTVRSLSADRHERHPHDGECTESTRPDGNRVVSIVSRSSGTVMYDVFVQRPDRGTVEVLLDNRPNTGATTDMPDGDELNHVWPKGAKGGASPPLTLEQVTKLAGHPDLVNMLP</sequence>
<feature type="transmembrane region" description="Helical" evidence="2">
    <location>
        <begin position="36"/>
        <end position="58"/>
    </location>
</feature>
<evidence type="ECO:0000313" key="4">
    <source>
        <dbReference type="Proteomes" id="UP000294114"/>
    </source>
</evidence>
<evidence type="ECO:0008006" key="5">
    <source>
        <dbReference type="Google" id="ProtNLM"/>
    </source>
</evidence>
<protein>
    <recommendedName>
        <fullName evidence="5">LigA protein</fullName>
    </recommendedName>
</protein>